<dbReference type="Gene3D" id="3.30.70.100">
    <property type="match status" value="1"/>
</dbReference>
<evidence type="ECO:0000313" key="2">
    <source>
        <dbReference type="EMBL" id="MBD3846225.1"/>
    </source>
</evidence>
<dbReference type="SUPFAM" id="SSF54909">
    <property type="entry name" value="Dimeric alpha+beta barrel"/>
    <property type="match status" value="1"/>
</dbReference>
<dbReference type="PANTHER" id="PTHR34474:SF2">
    <property type="entry name" value="SIGNAL TRANSDUCTION PROTEIN TRAP"/>
    <property type="match status" value="1"/>
</dbReference>
<name>A0A927E998_9HYPH</name>
<dbReference type="AlphaFoldDB" id="A0A927E998"/>
<dbReference type="EMBL" id="JACXWY010000005">
    <property type="protein sequence ID" value="MBD3846225.1"/>
    <property type="molecule type" value="Genomic_DNA"/>
</dbReference>
<feature type="domain" description="ABM" evidence="1">
    <location>
        <begin position="2"/>
        <end position="95"/>
    </location>
</feature>
<sequence>MFIAMNRFKVVKGEEAAFETVWSSRKSRLDEMPGFLAFHLLKGPEKEDHTLYSSHTTWAAKEDFVAWTKSEQFRESHRNAGQPREKPVFLGHPEFEGFETVLSEINPHQPRQAAE</sequence>
<dbReference type="InterPro" id="IPR050404">
    <property type="entry name" value="Heme-degrading_MO"/>
</dbReference>
<dbReference type="GO" id="GO:0004497">
    <property type="term" value="F:monooxygenase activity"/>
    <property type="evidence" value="ECO:0007669"/>
    <property type="project" value="UniProtKB-KW"/>
</dbReference>
<protein>
    <submittedName>
        <fullName evidence="2">Antibiotic biosynthesis monooxygenase</fullName>
    </submittedName>
</protein>
<accession>A0A927E998</accession>
<dbReference type="InterPro" id="IPR011008">
    <property type="entry name" value="Dimeric_a/b-barrel"/>
</dbReference>
<dbReference type="RefSeq" id="WP_038362734.1">
    <property type="nucleotide sequence ID" value="NZ_JACXWY010000005.1"/>
</dbReference>
<dbReference type="PANTHER" id="PTHR34474">
    <property type="entry name" value="SIGNAL TRANSDUCTION PROTEIN TRAP"/>
    <property type="match status" value="1"/>
</dbReference>
<keyword evidence="3" id="KW-1185">Reference proteome</keyword>
<dbReference type="InterPro" id="IPR007138">
    <property type="entry name" value="ABM_dom"/>
</dbReference>
<comment type="caution">
    <text evidence="2">The sequence shown here is derived from an EMBL/GenBank/DDBJ whole genome shotgun (WGS) entry which is preliminary data.</text>
</comment>
<dbReference type="Pfam" id="PF03992">
    <property type="entry name" value="ABM"/>
    <property type="match status" value="1"/>
</dbReference>
<proteinExistence type="predicted"/>
<evidence type="ECO:0000259" key="1">
    <source>
        <dbReference type="PROSITE" id="PS51725"/>
    </source>
</evidence>
<keyword evidence="2" id="KW-0560">Oxidoreductase</keyword>
<reference evidence="2" key="1">
    <citation type="submission" date="2020-09" db="EMBL/GenBank/DDBJ databases">
        <title>Bosea spartocytisi sp. nov. a root nodule endophyte of Spartocytisus supranubius in the high mountain ecosystem fo the Teide National Park (Canary Islands, Spain).</title>
        <authorList>
            <person name="Pulido-Suarez L."/>
            <person name="Peix A."/>
            <person name="Igual J.M."/>
            <person name="Socas-Perez N."/>
            <person name="Velazquez E."/>
            <person name="Flores-Felix J.D."/>
            <person name="Leon-Barrios M."/>
        </authorList>
    </citation>
    <scope>NUCLEOTIDE SEQUENCE</scope>
    <source>
        <strain evidence="2">SSUT16</strain>
    </source>
</reference>
<keyword evidence="2" id="KW-0503">Monooxygenase</keyword>
<gene>
    <name evidence="2" type="ORF">IED13_10995</name>
</gene>
<evidence type="ECO:0000313" key="3">
    <source>
        <dbReference type="Proteomes" id="UP000619295"/>
    </source>
</evidence>
<dbReference type="Proteomes" id="UP000619295">
    <property type="component" value="Unassembled WGS sequence"/>
</dbReference>
<dbReference type="PROSITE" id="PS51725">
    <property type="entry name" value="ABM"/>
    <property type="match status" value="1"/>
</dbReference>
<organism evidence="2 3">
    <name type="scientific">Bosea spartocytisi</name>
    <dbReference type="NCBI Taxonomy" id="2773451"/>
    <lineage>
        <taxon>Bacteria</taxon>
        <taxon>Pseudomonadati</taxon>
        <taxon>Pseudomonadota</taxon>
        <taxon>Alphaproteobacteria</taxon>
        <taxon>Hyphomicrobiales</taxon>
        <taxon>Boseaceae</taxon>
        <taxon>Bosea</taxon>
    </lineage>
</organism>